<proteinExistence type="predicted"/>
<dbReference type="Proteomes" id="UP000231252">
    <property type="component" value="Unassembled WGS sequence"/>
</dbReference>
<dbReference type="Pfam" id="PF08843">
    <property type="entry name" value="AbiEii"/>
    <property type="match status" value="2"/>
</dbReference>
<evidence type="ECO:0000313" key="1">
    <source>
        <dbReference type="EMBL" id="PIS22168.1"/>
    </source>
</evidence>
<evidence type="ECO:0000313" key="2">
    <source>
        <dbReference type="Proteomes" id="UP000231252"/>
    </source>
</evidence>
<organism evidence="1 2">
    <name type="scientific">candidate division WWE3 bacterium CG08_land_8_20_14_0_20_41_10</name>
    <dbReference type="NCBI Taxonomy" id="1975085"/>
    <lineage>
        <taxon>Bacteria</taxon>
        <taxon>Katanobacteria</taxon>
    </lineage>
</organism>
<reference evidence="2" key="1">
    <citation type="submission" date="2017-09" db="EMBL/GenBank/DDBJ databases">
        <title>Depth-based differentiation of microbial function through sediment-hosted aquifers and enrichment of novel symbionts in the deep terrestrial subsurface.</title>
        <authorList>
            <person name="Probst A.J."/>
            <person name="Ladd B."/>
            <person name="Jarett J.K."/>
            <person name="Geller-Mcgrath D.E."/>
            <person name="Sieber C.M.K."/>
            <person name="Emerson J.B."/>
            <person name="Anantharaman K."/>
            <person name="Thomas B.C."/>
            <person name="Malmstrom R."/>
            <person name="Stieglmeier M."/>
            <person name="Klingl A."/>
            <person name="Woyke T."/>
            <person name="Ryan C.M."/>
            <person name="Banfield J.F."/>
        </authorList>
    </citation>
    <scope>NUCLEOTIDE SEQUENCE [LARGE SCALE GENOMIC DNA]</scope>
</reference>
<protein>
    <recommendedName>
        <fullName evidence="3">Nucleotidyl transferase AbiEii/AbiGii toxin family protein</fullName>
    </recommendedName>
</protein>
<sequence length="223" mass="25925">MINKVKKLHLNNLPIETKKALDFLSQQAWLKKSNWYLAGGTALALQAEHRKSFDLDFFTQAKNFIGDQLLANFSDVDEWHTDINEPNTVYGTLLGAKVSFIAYPFFIPAQEPLYYGSVRIINALDVAVMKIIAVSQRGRKRDFYDLFWCVKHLAPLEEIIRKLPTQYPNIAHNYNHILTSLVYFTDAESDPEPEIYFMAEWKEIKNYFNTEMPRIAQRVLELS</sequence>
<gene>
    <name evidence="1" type="ORF">COT50_03505</name>
</gene>
<comment type="caution">
    <text evidence="1">The sequence shown here is derived from an EMBL/GenBank/DDBJ whole genome shotgun (WGS) entry which is preliminary data.</text>
</comment>
<evidence type="ECO:0008006" key="3">
    <source>
        <dbReference type="Google" id="ProtNLM"/>
    </source>
</evidence>
<dbReference type="EMBL" id="PEYU01000076">
    <property type="protein sequence ID" value="PIS22168.1"/>
    <property type="molecule type" value="Genomic_DNA"/>
</dbReference>
<name>A0A2H0XDG5_UNCKA</name>
<dbReference type="AlphaFoldDB" id="A0A2H0XDG5"/>
<accession>A0A2H0XDG5</accession>
<dbReference type="InterPro" id="IPR014942">
    <property type="entry name" value="AbiEii"/>
</dbReference>